<protein>
    <submittedName>
        <fullName evidence="1">DUF2480 family protein</fullName>
    </submittedName>
</protein>
<dbReference type="EMBL" id="JAERRB010000003">
    <property type="protein sequence ID" value="MBL0742096.1"/>
    <property type="molecule type" value="Genomic_DNA"/>
</dbReference>
<proteinExistence type="predicted"/>
<sequence length="173" mass="19891">MEDAQDQIINKVASSALVTFDLEHYYEPGERVLLDIKDQLYQELILKEKDFREFIRQHNWSNYQNKFVAITCTADAIVPTWAFMLVAIALEPHAKQVVFGNLEALETEIFKKNLREIDWSRFENAKVVVKGCSKVDVPVAIYVEATNNLKKFSASIMFGEPCSTVPLYKKPKN</sequence>
<dbReference type="Proteomes" id="UP000613030">
    <property type="component" value="Unassembled WGS sequence"/>
</dbReference>
<accession>A0ABS1KRL4</accession>
<dbReference type="Pfam" id="PF10652">
    <property type="entry name" value="DUF2480"/>
    <property type="match status" value="1"/>
</dbReference>
<dbReference type="RefSeq" id="WP_202009907.1">
    <property type="nucleotide sequence ID" value="NZ_JAERRB010000003.1"/>
</dbReference>
<name>A0ABS1KRL4_9BACT</name>
<comment type="caution">
    <text evidence="1">The sequence shown here is derived from an EMBL/GenBank/DDBJ whole genome shotgun (WGS) entry which is preliminary data.</text>
</comment>
<organism evidence="1 2">
    <name type="scientific">Chryseolinea lacunae</name>
    <dbReference type="NCBI Taxonomy" id="2801331"/>
    <lineage>
        <taxon>Bacteria</taxon>
        <taxon>Pseudomonadati</taxon>
        <taxon>Bacteroidota</taxon>
        <taxon>Cytophagia</taxon>
        <taxon>Cytophagales</taxon>
        <taxon>Fulvivirgaceae</taxon>
        <taxon>Chryseolinea</taxon>
    </lineage>
</organism>
<reference evidence="1 2" key="1">
    <citation type="submission" date="2021-01" db="EMBL/GenBank/DDBJ databases">
        <title>Chryseolinea sp. Jin1 Genome sequencing and assembly.</title>
        <authorList>
            <person name="Kim I."/>
        </authorList>
    </citation>
    <scope>NUCLEOTIDE SEQUENCE [LARGE SCALE GENOMIC DNA]</scope>
    <source>
        <strain evidence="1 2">Jin1</strain>
    </source>
</reference>
<keyword evidence="2" id="KW-1185">Reference proteome</keyword>
<evidence type="ECO:0000313" key="1">
    <source>
        <dbReference type="EMBL" id="MBL0742096.1"/>
    </source>
</evidence>
<evidence type="ECO:0000313" key="2">
    <source>
        <dbReference type="Proteomes" id="UP000613030"/>
    </source>
</evidence>
<gene>
    <name evidence="1" type="ORF">JI741_12775</name>
</gene>
<dbReference type="InterPro" id="IPR018914">
    <property type="entry name" value="DUF2480"/>
</dbReference>